<keyword evidence="2" id="KW-1185">Reference proteome</keyword>
<dbReference type="Proteomes" id="UP001221898">
    <property type="component" value="Unassembled WGS sequence"/>
</dbReference>
<organism evidence="1 2">
    <name type="scientific">Aldrovandia affinis</name>
    <dbReference type="NCBI Taxonomy" id="143900"/>
    <lineage>
        <taxon>Eukaryota</taxon>
        <taxon>Metazoa</taxon>
        <taxon>Chordata</taxon>
        <taxon>Craniata</taxon>
        <taxon>Vertebrata</taxon>
        <taxon>Euteleostomi</taxon>
        <taxon>Actinopterygii</taxon>
        <taxon>Neopterygii</taxon>
        <taxon>Teleostei</taxon>
        <taxon>Notacanthiformes</taxon>
        <taxon>Halosauridae</taxon>
        <taxon>Aldrovandia</taxon>
    </lineage>
</organism>
<name>A0AAD7RVB8_9TELE</name>
<evidence type="ECO:0000313" key="2">
    <source>
        <dbReference type="Proteomes" id="UP001221898"/>
    </source>
</evidence>
<dbReference type="AlphaFoldDB" id="A0AAD7RVB8"/>
<accession>A0AAD7RVB8</accession>
<proteinExistence type="predicted"/>
<reference evidence="1" key="1">
    <citation type="journal article" date="2023" name="Science">
        <title>Genome structures resolve the early diversification of teleost fishes.</title>
        <authorList>
            <person name="Parey E."/>
            <person name="Louis A."/>
            <person name="Montfort J."/>
            <person name="Bouchez O."/>
            <person name="Roques C."/>
            <person name="Iampietro C."/>
            <person name="Lluch J."/>
            <person name="Castinel A."/>
            <person name="Donnadieu C."/>
            <person name="Desvignes T."/>
            <person name="Floi Bucao C."/>
            <person name="Jouanno E."/>
            <person name="Wen M."/>
            <person name="Mejri S."/>
            <person name="Dirks R."/>
            <person name="Jansen H."/>
            <person name="Henkel C."/>
            <person name="Chen W.J."/>
            <person name="Zahm M."/>
            <person name="Cabau C."/>
            <person name="Klopp C."/>
            <person name="Thompson A.W."/>
            <person name="Robinson-Rechavi M."/>
            <person name="Braasch I."/>
            <person name="Lecointre G."/>
            <person name="Bobe J."/>
            <person name="Postlethwait J.H."/>
            <person name="Berthelot C."/>
            <person name="Roest Crollius H."/>
            <person name="Guiguen Y."/>
        </authorList>
    </citation>
    <scope>NUCLEOTIDE SEQUENCE</scope>
    <source>
        <strain evidence="1">NC1722</strain>
    </source>
</reference>
<evidence type="ECO:0000313" key="1">
    <source>
        <dbReference type="EMBL" id="KAJ8390858.1"/>
    </source>
</evidence>
<protein>
    <submittedName>
        <fullName evidence="1">Uncharacterized protein</fullName>
    </submittedName>
</protein>
<comment type="caution">
    <text evidence="1">The sequence shown here is derived from an EMBL/GenBank/DDBJ whole genome shotgun (WGS) entry which is preliminary data.</text>
</comment>
<gene>
    <name evidence="1" type="ORF">AAFF_G00099900</name>
</gene>
<dbReference type="EMBL" id="JAINUG010000165">
    <property type="protein sequence ID" value="KAJ8390858.1"/>
    <property type="molecule type" value="Genomic_DNA"/>
</dbReference>
<sequence>MHLGTTEMPSMHLVSEDTPRERWEYGGNAGHVHGRHAVLNSVRCDRIGWRAAGTANRMKHPNDFRTLLGVTFPNAPVPARTGLLAQERARYDRARGGSVNKTHSAPLLSSIRVEPPWQGARCDGDGPHGTKQLPPPCPHMPGPSFWTMATLRLPLIASSPPVNYGDSAGLGLDRFPCCFRPGHRA</sequence>